<dbReference type="InterPro" id="IPR052578">
    <property type="entry name" value="PI_Transfer_CRAL-TRIO"/>
</dbReference>
<dbReference type="SMART" id="SM00516">
    <property type="entry name" value="SEC14"/>
    <property type="match status" value="1"/>
</dbReference>
<dbReference type="Gene3D" id="3.40.525.10">
    <property type="entry name" value="CRAL-TRIO lipid binding domain"/>
    <property type="match status" value="1"/>
</dbReference>
<dbReference type="SUPFAM" id="SSF46938">
    <property type="entry name" value="CRAL/TRIO N-terminal domain"/>
    <property type="match status" value="1"/>
</dbReference>
<protein>
    <recommendedName>
        <fullName evidence="1">CRAL-TRIO domain-containing protein</fullName>
    </recommendedName>
</protein>
<dbReference type="PANTHER" id="PTHR45824">
    <property type="entry name" value="GH16843P"/>
    <property type="match status" value="1"/>
</dbReference>
<dbReference type="Proteomes" id="UP000009022">
    <property type="component" value="Unassembled WGS sequence"/>
</dbReference>
<dbReference type="eggNOG" id="KOG1470">
    <property type="taxonomic scope" value="Eukaryota"/>
</dbReference>
<sequence>IHRYLQANHWNIDEAEEMILRTLKWRIKHQPQLWQCKWCIETPGYHAWRQVGFDKTGRPVIYSCFAQEQAKSDTIEDTIVHMVYLIENAIATMPDDNCTWIWILDCTGITMSSTCNKLNAKVMNLLSNHYPCRLGQLLCINYNWIFSSIWSTAKLFLTPQTIAKVRLVTPAQLKPLFTDLFPINLCNWLLDEIELNKSEQLSQSQANFWVQPFRESEHDPRGCGDYITRYL</sequence>
<dbReference type="AlphaFoldDB" id="B3S7D1"/>
<keyword evidence="3" id="KW-1185">Reference proteome</keyword>
<evidence type="ECO:0000313" key="2">
    <source>
        <dbReference type="EMBL" id="EDV21269.1"/>
    </source>
</evidence>
<reference evidence="2 3" key="1">
    <citation type="journal article" date="2008" name="Nature">
        <title>The Trichoplax genome and the nature of placozoans.</title>
        <authorList>
            <person name="Srivastava M."/>
            <person name="Begovic E."/>
            <person name="Chapman J."/>
            <person name="Putnam N.H."/>
            <person name="Hellsten U."/>
            <person name="Kawashima T."/>
            <person name="Kuo A."/>
            <person name="Mitros T."/>
            <person name="Salamov A."/>
            <person name="Carpenter M.L."/>
            <person name="Signorovitch A.Y."/>
            <person name="Moreno M.A."/>
            <person name="Kamm K."/>
            <person name="Grimwood J."/>
            <person name="Schmutz J."/>
            <person name="Shapiro H."/>
            <person name="Grigoriev I.V."/>
            <person name="Buss L.W."/>
            <person name="Schierwater B."/>
            <person name="Dellaporta S.L."/>
            <person name="Rokhsar D.S."/>
        </authorList>
    </citation>
    <scope>NUCLEOTIDE SEQUENCE [LARGE SCALE GENOMIC DNA]</scope>
    <source>
        <strain evidence="2 3">Grell-BS-1999</strain>
    </source>
</reference>
<dbReference type="GeneID" id="6757449"/>
<accession>B3S7D1</accession>
<dbReference type="PhylomeDB" id="B3S7D1"/>
<dbReference type="CDD" id="cd00170">
    <property type="entry name" value="SEC14"/>
    <property type="match status" value="1"/>
</dbReference>
<feature type="non-terminal residue" evidence="2">
    <location>
        <position position="231"/>
    </location>
</feature>
<dbReference type="OrthoDB" id="75724at2759"/>
<dbReference type="Pfam" id="PF00650">
    <property type="entry name" value="CRAL_TRIO"/>
    <property type="match status" value="1"/>
</dbReference>
<dbReference type="PROSITE" id="PS50191">
    <property type="entry name" value="CRAL_TRIO"/>
    <property type="match status" value="1"/>
</dbReference>
<dbReference type="GO" id="GO:0008526">
    <property type="term" value="F:phosphatidylinositol transfer activity"/>
    <property type="evidence" value="ECO:0000318"/>
    <property type="project" value="GO_Central"/>
</dbReference>
<dbReference type="InterPro" id="IPR001251">
    <property type="entry name" value="CRAL-TRIO_dom"/>
</dbReference>
<dbReference type="KEGG" id="tad:TRIADDRAFT_4315"/>
<dbReference type="CTD" id="6757449"/>
<dbReference type="RefSeq" id="XP_002116236.1">
    <property type="nucleotide sequence ID" value="XM_002116200.1"/>
</dbReference>
<organism evidence="2 3">
    <name type="scientific">Trichoplax adhaerens</name>
    <name type="common">Trichoplax reptans</name>
    <dbReference type="NCBI Taxonomy" id="10228"/>
    <lineage>
        <taxon>Eukaryota</taxon>
        <taxon>Metazoa</taxon>
        <taxon>Placozoa</taxon>
        <taxon>Uniplacotomia</taxon>
        <taxon>Trichoplacea</taxon>
        <taxon>Trichoplacidae</taxon>
        <taxon>Trichoplax</taxon>
    </lineage>
</organism>
<dbReference type="PANTHER" id="PTHR45824:SF29">
    <property type="entry name" value="GH16843P"/>
    <property type="match status" value="1"/>
</dbReference>
<dbReference type="InterPro" id="IPR036273">
    <property type="entry name" value="CRAL/TRIO_N_dom_sf"/>
</dbReference>
<evidence type="ECO:0000259" key="1">
    <source>
        <dbReference type="PROSITE" id="PS50191"/>
    </source>
</evidence>
<evidence type="ECO:0000313" key="3">
    <source>
        <dbReference type="Proteomes" id="UP000009022"/>
    </source>
</evidence>
<dbReference type="SUPFAM" id="SSF52087">
    <property type="entry name" value="CRAL/TRIO domain"/>
    <property type="match status" value="1"/>
</dbReference>
<dbReference type="InParanoid" id="B3S7D1"/>
<dbReference type="STRING" id="10228.B3S7D1"/>
<feature type="non-terminal residue" evidence="2">
    <location>
        <position position="1"/>
    </location>
</feature>
<gene>
    <name evidence="2" type="ORF">TRIADDRAFT_4315</name>
</gene>
<name>B3S7D1_TRIAD</name>
<feature type="domain" description="CRAL-TRIO" evidence="1">
    <location>
        <begin position="51"/>
        <end position="192"/>
    </location>
</feature>
<dbReference type="EMBL" id="DS985254">
    <property type="protein sequence ID" value="EDV21269.1"/>
    <property type="molecule type" value="Genomic_DNA"/>
</dbReference>
<proteinExistence type="predicted"/>
<dbReference type="InterPro" id="IPR036865">
    <property type="entry name" value="CRAL-TRIO_dom_sf"/>
</dbReference>
<dbReference type="HOGENOM" id="CLU_014001_9_3_1"/>
<dbReference type="OMA" id="CMQGLDK"/>